<evidence type="ECO:0000313" key="1">
    <source>
        <dbReference type="EMBL" id="CAB4002652.1"/>
    </source>
</evidence>
<dbReference type="InterPro" id="IPR002048">
    <property type="entry name" value="EF_hand_dom"/>
</dbReference>
<dbReference type="Pfam" id="PF13499">
    <property type="entry name" value="EF-hand_7"/>
    <property type="match status" value="1"/>
</dbReference>
<evidence type="ECO:0000313" key="2">
    <source>
        <dbReference type="Proteomes" id="UP001152795"/>
    </source>
</evidence>
<dbReference type="Proteomes" id="UP001152795">
    <property type="component" value="Unassembled WGS sequence"/>
</dbReference>
<protein>
    <submittedName>
        <fullName evidence="1">Ras and EF-hand domain-containing -like</fullName>
    </submittedName>
</protein>
<name>A0A6S7I915_PARCT</name>
<comment type="caution">
    <text evidence="1">The sequence shown here is derived from an EMBL/GenBank/DDBJ whole genome shotgun (WGS) entry which is preliminary data.</text>
</comment>
<gene>
    <name evidence="1" type="ORF">PACLA_8A027379</name>
</gene>
<dbReference type="GO" id="GO:0005509">
    <property type="term" value="F:calcium ion binding"/>
    <property type="evidence" value="ECO:0007669"/>
    <property type="project" value="InterPro"/>
</dbReference>
<dbReference type="SMART" id="SM00054">
    <property type="entry name" value="EFh"/>
    <property type="match status" value="2"/>
</dbReference>
<dbReference type="SUPFAM" id="SSF47473">
    <property type="entry name" value="EF-hand"/>
    <property type="match status" value="1"/>
</dbReference>
<dbReference type="PROSITE" id="PS50222">
    <property type="entry name" value="EF_HAND_2"/>
    <property type="match status" value="1"/>
</dbReference>
<dbReference type="EMBL" id="CACRXK020004410">
    <property type="protein sequence ID" value="CAB4002652.1"/>
    <property type="molecule type" value="Genomic_DNA"/>
</dbReference>
<dbReference type="PROSITE" id="PS00018">
    <property type="entry name" value="EF_HAND_1"/>
    <property type="match status" value="1"/>
</dbReference>
<sequence>MATEKWASFNVDELFSSCDLDKSGYIDRHELAAVCDLNDQDLNEIFCQLDLDNDGRISVEEFSKNFQSFSDVVAELKSTKQIDTENSKSRKAGLAAFKNELGLDSALFPR</sequence>
<dbReference type="OrthoDB" id="9989112at2759"/>
<dbReference type="InterPro" id="IPR011992">
    <property type="entry name" value="EF-hand-dom_pair"/>
</dbReference>
<dbReference type="CDD" id="cd00051">
    <property type="entry name" value="EFh"/>
    <property type="match status" value="1"/>
</dbReference>
<dbReference type="InterPro" id="IPR018247">
    <property type="entry name" value="EF_Hand_1_Ca_BS"/>
</dbReference>
<keyword evidence="2" id="KW-1185">Reference proteome</keyword>
<proteinExistence type="predicted"/>
<reference evidence="1" key="1">
    <citation type="submission" date="2020-04" db="EMBL/GenBank/DDBJ databases">
        <authorList>
            <person name="Alioto T."/>
            <person name="Alioto T."/>
            <person name="Gomez Garrido J."/>
        </authorList>
    </citation>
    <scope>NUCLEOTIDE SEQUENCE</scope>
    <source>
        <strain evidence="1">A484AB</strain>
    </source>
</reference>
<dbReference type="Gene3D" id="1.10.238.10">
    <property type="entry name" value="EF-hand"/>
    <property type="match status" value="1"/>
</dbReference>
<accession>A0A6S7I915</accession>
<organism evidence="1 2">
    <name type="scientific">Paramuricea clavata</name>
    <name type="common">Red gorgonian</name>
    <name type="synonym">Violescent sea-whip</name>
    <dbReference type="NCBI Taxonomy" id="317549"/>
    <lineage>
        <taxon>Eukaryota</taxon>
        <taxon>Metazoa</taxon>
        <taxon>Cnidaria</taxon>
        <taxon>Anthozoa</taxon>
        <taxon>Octocorallia</taxon>
        <taxon>Malacalcyonacea</taxon>
        <taxon>Plexauridae</taxon>
        <taxon>Paramuricea</taxon>
    </lineage>
</organism>
<dbReference type="AlphaFoldDB" id="A0A6S7I915"/>